<feature type="domain" description="CobW C-terminal" evidence="7">
    <location>
        <begin position="216"/>
        <end position="308"/>
    </location>
</feature>
<comment type="similarity">
    <text evidence="4">Belongs to the SIMIBI class G3E GTPase family. ZNG1 subfamily.</text>
</comment>
<dbReference type="EMBL" id="JNOC01000017">
    <property type="protein sequence ID" value="KPH56218.1"/>
    <property type="molecule type" value="Genomic_DNA"/>
</dbReference>
<dbReference type="Gene3D" id="3.30.1220.10">
    <property type="entry name" value="CobW-like, C-terminal domain"/>
    <property type="match status" value="1"/>
</dbReference>
<name>A0A0N0LTQ3_9HELI</name>
<dbReference type="InterPro" id="IPR051316">
    <property type="entry name" value="Zinc-reg_GTPase_activator"/>
</dbReference>
<dbReference type="Pfam" id="PF02492">
    <property type="entry name" value="cobW"/>
    <property type="match status" value="1"/>
</dbReference>
<dbReference type="InterPro" id="IPR036627">
    <property type="entry name" value="CobW-likC_sf"/>
</dbReference>
<dbReference type="AlphaFoldDB" id="A0A0N0LTQ3"/>
<reference evidence="8 9" key="1">
    <citation type="submission" date="2014-06" db="EMBL/GenBank/DDBJ databases">
        <title>Helicobacter pullorum isolates in fresh chicken meat - phenotypic and genotypic features.</title>
        <authorList>
            <person name="Borges V."/>
            <person name="Santos A."/>
            <person name="Correia C.B."/>
            <person name="Saraiva M."/>
            <person name="Menard A."/>
            <person name="Vieira L."/>
            <person name="Sampaio D.A."/>
            <person name="Gomes J.P."/>
            <person name="Oleastro M."/>
        </authorList>
    </citation>
    <scope>NUCLEOTIDE SEQUENCE [LARGE SCALE GENOMIC DNA]</scope>
    <source>
        <strain evidence="8 9">229334/12</strain>
    </source>
</reference>
<evidence type="ECO:0000256" key="6">
    <source>
        <dbReference type="ARBA" id="ARBA00049117"/>
    </source>
</evidence>
<evidence type="ECO:0000256" key="3">
    <source>
        <dbReference type="ARBA" id="ARBA00023186"/>
    </source>
</evidence>
<evidence type="ECO:0000256" key="2">
    <source>
        <dbReference type="ARBA" id="ARBA00022801"/>
    </source>
</evidence>
<dbReference type="RefSeq" id="WP_054197783.1">
    <property type="nucleotide sequence ID" value="NZ_CAKMIM010000021.1"/>
</dbReference>
<dbReference type="SMART" id="SM00833">
    <property type="entry name" value="CobW_C"/>
    <property type="match status" value="1"/>
</dbReference>
<dbReference type="PANTHER" id="PTHR13748:SF62">
    <property type="entry name" value="COBW DOMAIN-CONTAINING PROTEIN"/>
    <property type="match status" value="1"/>
</dbReference>
<evidence type="ECO:0000259" key="7">
    <source>
        <dbReference type="SMART" id="SM00833"/>
    </source>
</evidence>
<gene>
    <name evidence="8" type="ORF">HPU229334_04045</name>
</gene>
<dbReference type="InterPro" id="IPR011629">
    <property type="entry name" value="CobW-like_C"/>
</dbReference>
<evidence type="ECO:0000256" key="1">
    <source>
        <dbReference type="ARBA" id="ARBA00022741"/>
    </source>
</evidence>
<evidence type="ECO:0000256" key="5">
    <source>
        <dbReference type="ARBA" id="ARBA00045658"/>
    </source>
</evidence>
<dbReference type="PATRIC" id="fig|35818.11.peg.803"/>
<comment type="caution">
    <text evidence="8">The sequence shown here is derived from an EMBL/GenBank/DDBJ whole genome shotgun (WGS) entry which is preliminary data.</text>
</comment>
<comment type="catalytic activity">
    <reaction evidence="6">
        <text>GTP + H2O = GDP + phosphate + H(+)</text>
        <dbReference type="Rhea" id="RHEA:19669"/>
        <dbReference type="ChEBI" id="CHEBI:15377"/>
        <dbReference type="ChEBI" id="CHEBI:15378"/>
        <dbReference type="ChEBI" id="CHEBI:37565"/>
        <dbReference type="ChEBI" id="CHEBI:43474"/>
        <dbReference type="ChEBI" id="CHEBI:58189"/>
    </reaction>
    <physiologicalReaction direction="left-to-right" evidence="6">
        <dbReference type="Rhea" id="RHEA:19670"/>
    </physiologicalReaction>
</comment>
<comment type="function">
    <text evidence="5">Zinc chaperone that directly transfers zinc cofactor to target proteins, thereby activating them. Zinc is transferred from the CXCC motif in the GTPase domain to the zinc binding site in target proteins in a process requiring GTP hydrolysis.</text>
</comment>
<dbReference type="Pfam" id="PF07683">
    <property type="entry name" value="CobW_C"/>
    <property type="match status" value="1"/>
</dbReference>
<dbReference type="SUPFAM" id="SSF52540">
    <property type="entry name" value="P-loop containing nucleoside triphosphate hydrolases"/>
    <property type="match status" value="1"/>
</dbReference>
<dbReference type="GO" id="GO:0000166">
    <property type="term" value="F:nucleotide binding"/>
    <property type="evidence" value="ECO:0007669"/>
    <property type="project" value="UniProtKB-KW"/>
</dbReference>
<dbReference type="Proteomes" id="UP000037997">
    <property type="component" value="Unassembled WGS sequence"/>
</dbReference>
<dbReference type="STRING" id="35818.HPU229336_09560"/>
<evidence type="ECO:0000313" key="8">
    <source>
        <dbReference type="EMBL" id="KPH56218.1"/>
    </source>
</evidence>
<dbReference type="InterPro" id="IPR027417">
    <property type="entry name" value="P-loop_NTPase"/>
</dbReference>
<protein>
    <recommendedName>
        <fullName evidence="7">CobW C-terminal domain-containing protein</fullName>
    </recommendedName>
</protein>
<dbReference type="GO" id="GO:0005737">
    <property type="term" value="C:cytoplasm"/>
    <property type="evidence" value="ECO:0007669"/>
    <property type="project" value="TreeGrafter"/>
</dbReference>
<proteinExistence type="inferred from homology"/>
<evidence type="ECO:0000256" key="4">
    <source>
        <dbReference type="ARBA" id="ARBA00034320"/>
    </source>
</evidence>
<organism evidence="8 9">
    <name type="scientific">Helicobacter pullorum</name>
    <dbReference type="NCBI Taxonomy" id="35818"/>
    <lineage>
        <taxon>Bacteria</taxon>
        <taxon>Pseudomonadati</taxon>
        <taxon>Campylobacterota</taxon>
        <taxon>Epsilonproteobacteria</taxon>
        <taxon>Campylobacterales</taxon>
        <taxon>Helicobacteraceae</taxon>
        <taxon>Helicobacter</taxon>
    </lineage>
</organism>
<keyword evidence="2" id="KW-0378">Hydrolase</keyword>
<dbReference type="CDD" id="cd03112">
    <property type="entry name" value="CobW-like"/>
    <property type="match status" value="1"/>
</dbReference>
<dbReference type="Gene3D" id="3.40.50.300">
    <property type="entry name" value="P-loop containing nucleotide triphosphate hydrolases"/>
    <property type="match status" value="1"/>
</dbReference>
<accession>A0A0N0LTQ3</accession>
<keyword evidence="3" id="KW-0143">Chaperone</keyword>
<keyword evidence="1" id="KW-0547">Nucleotide-binding</keyword>
<dbReference type="GO" id="GO:0016787">
    <property type="term" value="F:hydrolase activity"/>
    <property type="evidence" value="ECO:0007669"/>
    <property type="project" value="UniProtKB-KW"/>
</dbReference>
<evidence type="ECO:0000313" key="9">
    <source>
        <dbReference type="Proteomes" id="UP000037997"/>
    </source>
</evidence>
<dbReference type="InterPro" id="IPR003495">
    <property type="entry name" value="CobW/HypB/UreG_nucleotide-bd"/>
</dbReference>
<dbReference type="SUPFAM" id="SSF90002">
    <property type="entry name" value="Hypothetical protein YjiA, C-terminal domain"/>
    <property type="match status" value="1"/>
</dbReference>
<sequence length="318" mass="36207">MAKIAVNIVTGFLGSGKTTFLSELLRDSRENIAVLVNEFGDSGLDDSILASFFVEEQTILLNQGCICCNRRQDLADKLKEILNLYHTSGKKLDKVVIETTGLATIEPILFTILSDTFLQNHFFVNAVFTCIDSLNGLEHLKNEENIAQIVNSDYLLITKTDIKQDTKMLEKELRGLNYSALIFNKNEFCNDEFFNINFKKRLVNNPKDLNSHNANIKTISLNIQGQMDWSAFGIWLSALLYKYGDKILRVKGLLNINDEYLINVNGVRHLVYPPIHIKKTKTYMESNLVFISKEMDLDKVFSSLQSFSKLLNIQIQTC</sequence>
<dbReference type="PANTHER" id="PTHR13748">
    <property type="entry name" value="COBW-RELATED"/>
    <property type="match status" value="1"/>
</dbReference>